<evidence type="ECO:0000256" key="1">
    <source>
        <dbReference type="SAM" id="MobiDB-lite"/>
    </source>
</evidence>
<dbReference type="PANTHER" id="PTHR22796:SF6">
    <property type="entry name" value="INTERFERON-INDUCED VERY LARGE GTPASE 1-RELATED"/>
    <property type="match status" value="1"/>
</dbReference>
<feature type="non-terminal residue" evidence="3">
    <location>
        <position position="1"/>
    </location>
</feature>
<dbReference type="Pfam" id="PF25496">
    <property type="entry name" value="URGCP"/>
    <property type="match status" value="1"/>
</dbReference>
<keyword evidence="4" id="KW-1185">Reference proteome</keyword>
<evidence type="ECO:0000313" key="3">
    <source>
        <dbReference type="EMBL" id="PIO15265.1"/>
    </source>
</evidence>
<dbReference type="PANTHER" id="PTHR22796">
    <property type="entry name" value="URG4-RELATED"/>
    <property type="match status" value="1"/>
</dbReference>
<feature type="domain" description="Up-regulator of cell proliferation-like" evidence="2">
    <location>
        <begin position="1029"/>
        <end position="1269"/>
    </location>
</feature>
<evidence type="ECO:0000313" key="4">
    <source>
        <dbReference type="Proteomes" id="UP000228934"/>
    </source>
</evidence>
<organism evidence="3 4">
    <name type="scientific">Aquarana catesbeiana</name>
    <name type="common">American bullfrog</name>
    <name type="synonym">Rana catesbeiana</name>
    <dbReference type="NCBI Taxonomy" id="8400"/>
    <lineage>
        <taxon>Eukaryota</taxon>
        <taxon>Metazoa</taxon>
        <taxon>Chordata</taxon>
        <taxon>Craniata</taxon>
        <taxon>Vertebrata</taxon>
        <taxon>Euteleostomi</taxon>
        <taxon>Amphibia</taxon>
        <taxon>Batrachia</taxon>
        <taxon>Anura</taxon>
        <taxon>Neobatrachia</taxon>
        <taxon>Ranoidea</taxon>
        <taxon>Ranidae</taxon>
        <taxon>Aquarana</taxon>
    </lineage>
</organism>
<dbReference type="EMBL" id="KV977003">
    <property type="protein sequence ID" value="PIO15265.1"/>
    <property type="molecule type" value="Genomic_DNA"/>
</dbReference>
<dbReference type="OrthoDB" id="1597724at2759"/>
<dbReference type="Proteomes" id="UP000228934">
    <property type="component" value="Unassembled WGS sequence"/>
</dbReference>
<protein>
    <recommendedName>
        <fullName evidence="2">Up-regulator of cell proliferation-like domain-containing protein</fullName>
    </recommendedName>
</protein>
<feature type="region of interest" description="Disordered" evidence="1">
    <location>
        <begin position="191"/>
        <end position="215"/>
    </location>
</feature>
<feature type="region of interest" description="Disordered" evidence="1">
    <location>
        <begin position="153"/>
        <end position="174"/>
    </location>
</feature>
<sequence>QIFILTFRLQIRRTASGEDIGMADKGMDVEAPALSEEPQEAARDETLAKMELGKKDVGPKPAETELGKKLKTFALKPEKWVPHFQQLLGVENTEALQYLGTEDYLKLEKYTEHSWEKQALQKLLNIEDPQITQKKLLDEQVEQKKEIQDKAKRELKEKQDKAKQELSENQDKAKKALEDIKKSNKEAKTLTANTAKSTTESFQMHKDKSVKSSKPLEEMIEKSHKELTVTGGSPSNATNLSDADVLYQASGGLALEGIYMTKRQEDVLMKRERLLDVPSGIALAGPLQQPVLKQKEFSSSDEESMFQHSMEKLGFSITTAAKGGFWGFQAEASFGYSSTNMSEKKREFHTEHAYISTTKYSYIPLASCYIPKEKLHLSTAALEELKSIEQLLDYCDKVEKASAKERYKKFFSCFGSHANQGPLHFGGIYWWTASSRGFKQEMLEKVKEETTRAVNASVNVSYSGLLSASAGIDVAKTDTKQSSSKHETKKLEKNIELSVTKTGGPPTVDSPNDWKSGLQANNRTWSVIDRGTHLIPVWDIILSSHKEDFKDVYQVAKDLKNIYASATGLHHNLPIGENVSTAVNEANSFFSQLLSWEVHPTQQQLKRLIDFRQYLNEKTGNYNVWLNVCLPREELRGFLGRVQEFYSQSSREDESVIRCMLKCLLQNIACSSVNEDSYAPLINWIYQSKKEQHLLDVSDFSALIELMSQAKEDLQVNSTDDGDEEIQEATTKLSVIINSYLQSFLKTLRRMEQKEEELLVVCAASCVGYSLQNHYFQQGLGWQEVTFLVEKMQYLINEYRNLKDIKAYRGQAFILAEGLTLGDEDSRHRSTTEKKEFLQFMLEKIGSTLEPEIMTVLQKHSEPFDLQSLIADLNHLRLGTSEAIGNDTTESLVNTLKTLIVSTTESQDQPTITTVETTTDNQNVHSFMEMLGLGQYYPKGLNRRNFHVVHKSLQIHPEKENELPRQFMQMLMGLDYRFRYLVCKNTDVSNAKNIKNPEDDISMFDTVDDLLDFCSKEETHVVQTETKEIHPMDLLLAIFHCADDMMRQYIFTKMSMCQFALPLIVPRPYDSMIEIPLWAFRQVYKSILDTDASDIVKHKEKTICQSDFPVVCFTRFGTAPFSKSQILNNLLSKHKHDVFFHRNCEGSVKNRILVDGLAEIFWFCPSGKDTDQFKKFTAFVNLHGDALTYAKQSSVLQEISSVNVILFSRSDKKEQGSELLRKLKEKPLIILSPDKESSMNVYTESKQVIIGLKNQNEAKVLKELTDSLCHKDKEILIQWKANTENRLKCLYTELVEETTRQAMEHINLKKSQTKVKQRQTGYEEELFTKSKQLALDIKDEGLDESQLSDHFNILWQEWVAEINATTPHTEKPNIIAEAEDVLLGYFRHERSMNYKLKTFSRWTSFSIDLPNHAVGKKSFLRCHKLDDSDKTQIMMVFNNLVVDICDYLEKKRKERVDYNQVYFHEIINKVSESVSSINSDASRKFTVTDLFKFDVSLHLLGLAVPKFESMHEAFQRANNPVVTLENNREEFFNCFKISCQGAASIKTFSDFLCAKIVEAMRSALYDRTTLAIVDEMTCNFPTFSGNRSKLENDILLDLVEQEDFEKYREYIHFPKEYFKSFIEKCVHNYCLGKNPQRMKNFLQISLDYFRKKILESIIESTKFKNKSSDMSNWLDVFYERIEDLVSFSRADLKSIEHQEIQDIQFFQEVMCTAWDTAIENFQKGLATINFDSFEKKPHEILIEQLCGCWEQCPFCKAICTNTIPGHDGDHSVAFHRSQAINGMPWVDSNEFVTEICSSLVSSDSCLVVDSLTQIPYKHYRKIGPNYANWSITPDTSSQLYWKWYVCKFRTNLQDDYGLKFENRGEIPCQWESIKKEDVIASLRDL</sequence>
<accession>A0A2G9QIC3</accession>
<dbReference type="InterPro" id="IPR057365">
    <property type="entry name" value="URGCP"/>
</dbReference>
<reference evidence="4" key="1">
    <citation type="journal article" date="2017" name="Nat. Commun.">
        <title>The North American bullfrog draft genome provides insight into hormonal regulation of long noncoding RNA.</title>
        <authorList>
            <person name="Hammond S.A."/>
            <person name="Warren R.L."/>
            <person name="Vandervalk B.P."/>
            <person name="Kucuk E."/>
            <person name="Khan H."/>
            <person name="Gibb E.A."/>
            <person name="Pandoh P."/>
            <person name="Kirk H."/>
            <person name="Zhao Y."/>
            <person name="Jones M."/>
            <person name="Mungall A.J."/>
            <person name="Coope R."/>
            <person name="Pleasance S."/>
            <person name="Moore R.A."/>
            <person name="Holt R.A."/>
            <person name="Round J.M."/>
            <person name="Ohora S."/>
            <person name="Walle B.V."/>
            <person name="Veldhoen N."/>
            <person name="Helbing C.C."/>
            <person name="Birol I."/>
        </authorList>
    </citation>
    <scope>NUCLEOTIDE SEQUENCE [LARGE SCALE GENOMIC DNA]</scope>
</reference>
<gene>
    <name evidence="3" type="ORF">AB205_0168360</name>
</gene>
<proteinExistence type="predicted"/>
<name>A0A2G9QIC3_AQUCT</name>
<feature type="compositionally biased region" description="Polar residues" evidence="1">
    <location>
        <begin position="191"/>
        <end position="202"/>
    </location>
</feature>
<evidence type="ECO:0000259" key="2">
    <source>
        <dbReference type="Pfam" id="PF25496"/>
    </source>
</evidence>
<feature type="compositionally biased region" description="Basic and acidic residues" evidence="1">
    <location>
        <begin position="203"/>
        <end position="215"/>
    </location>
</feature>